<name>A0ACD3B1E1_9AGAR</name>
<dbReference type="EMBL" id="ML208293">
    <property type="protein sequence ID" value="TFK71793.1"/>
    <property type="molecule type" value="Genomic_DNA"/>
</dbReference>
<evidence type="ECO:0000313" key="2">
    <source>
        <dbReference type="Proteomes" id="UP000308600"/>
    </source>
</evidence>
<evidence type="ECO:0000313" key="1">
    <source>
        <dbReference type="EMBL" id="TFK71793.1"/>
    </source>
</evidence>
<dbReference type="Proteomes" id="UP000308600">
    <property type="component" value="Unassembled WGS sequence"/>
</dbReference>
<keyword evidence="1" id="KW-0378">Hydrolase</keyword>
<protein>
    <submittedName>
        <fullName evidence="1">P-loop containing nucleoside triphosphate hydrolase protein</fullName>
    </submittedName>
</protein>
<accession>A0ACD3B1E1</accession>
<sequence>MDKSNKPAAATSNEPFVNVWLEHDNDATEGHKGFYGRWSKKASGEFSSPPLFGANVLRHLYPDHALVMTQDYKLNFLGFPAIQAVPLEDTPLVTNLFFIPFARKLGGVPGVLVDKVQFGAFKLSWEGYEFLYFSVTYPGGFNEVSQSFILHDGPEDIIRLMLITVGAFTDQLHDEIWVFDQGFWSKNHNLWTEVQKANWKDVILKDTFKKALQNDINGFFASEEMYKKLAIPWKRGLIMYGPPGNGKTISLKAVMKECGDKGFEPLYVKSFQSWKGEEGAMADVFDKARQLSPCVIIIEDLDSLINDRNRSFFLNQLDGIEGNDGLLIIGTTNHFDRLDPGLSSRPSRFDRKYEFNDPDRDERILYVQYWQNKLKDNQEVDFPDQLVTETADATHGFSFAYLKEAFVASLVTFAGTDKKSPFANVLKDTITELRKQINRTLLTVDPEEAPSPEAPVPKHTGWLWEAWTESELKRRAFATASDPSAHTDEKKFSFWPNFNPAPTDMASSAATRSFTSLMPNGPWTPGGNAGGAGGVFGSPNVIGLPGQR</sequence>
<reference evidence="1 2" key="1">
    <citation type="journal article" date="2019" name="Nat. Ecol. Evol.">
        <title>Megaphylogeny resolves global patterns of mushroom evolution.</title>
        <authorList>
            <person name="Varga T."/>
            <person name="Krizsan K."/>
            <person name="Foldi C."/>
            <person name="Dima B."/>
            <person name="Sanchez-Garcia M."/>
            <person name="Sanchez-Ramirez S."/>
            <person name="Szollosi G.J."/>
            <person name="Szarkandi J.G."/>
            <person name="Papp V."/>
            <person name="Albert L."/>
            <person name="Andreopoulos W."/>
            <person name="Angelini C."/>
            <person name="Antonin V."/>
            <person name="Barry K.W."/>
            <person name="Bougher N.L."/>
            <person name="Buchanan P."/>
            <person name="Buyck B."/>
            <person name="Bense V."/>
            <person name="Catcheside P."/>
            <person name="Chovatia M."/>
            <person name="Cooper J."/>
            <person name="Damon W."/>
            <person name="Desjardin D."/>
            <person name="Finy P."/>
            <person name="Geml J."/>
            <person name="Haridas S."/>
            <person name="Hughes K."/>
            <person name="Justo A."/>
            <person name="Karasinski D."/>
            <person name="Kautmanova I."/>
            <person name="Kiss B."/>
            <person name="Kocsube S."/>
            <person name="Kotiranta H."/>
            <person name="LaButti K.M."/>
            <person name="Lechner B.E."/>
            <person name="Liimatainen K."/>
            <person name="Lipzen A."/>
            <person name="Lukacs Z."/>
            <person name="Mihaltcheva S."/>
            <person name="Morgado L.N."/>
            <person name="Niskanen T."/>
            <person name="Noordeloos M.E."/>
            <person name="Ohm R.A."/>
            <person name="Ortiz-Santana B."/>
            <person name="Ovrebo C."/>
            <person name="Racz N."/>
            <person name="Riley R."/>
            <person name="Savchenko A."/>
            <person name="Shiryaev A."/>
            <person name="Soop K."/>
            <person name="Spirin V."/>
            <person name="Szebenyi C."/>
            <person name="Tomsovsky M."/>
            <person name="Tulloss R.E."/>
            <person name="Uehling J."/>
            <person name="Grigoriev I.V."/>
            <person name="Vagvolgyi C."/>
            <person name="Papp T."/>
            <person name="Martin F.M."/>
            <person name="Miettinen O."/>
            <person name="Hibbett D.S."/>
            <person name="Nagy L.G."/>
        </authorList>
    </citation>
    <scope>NUCLEOTIDE SEQUENCE [LARGE SCALE GENOMIC DNA]</scope>
    <source>
        <strain evidence="1 2">NL-1719</strain>
    </source>
</reference>
<gene>
    <name evidence="1" type="ORF">BDN72DRAFT_408825</name>
</gene>
<proteinExistence type="predicted"/>
<keyword evidence="2" id="KW-1185">Reference proteome</keyword>
<organism evidence="1 2">
    <name type="scientific">Pluteus cervinus</name>
    <dbReference type="NCBI Taxonomy" id="181527"/>
    <lineage>
        <taxon>Eukaryota</taxon>
        <taxon>Fungi</taxon>
        <taxon>Dikarya</taxon>
        <taxon>Basidiomycota</taxon>
        <taxon>Agaricomycotina</taxon>
        <taxon>Agaricomycetes</taxon>
        <taxon>Agaricomycetidae</taxon>
        <taxon>Agaricales</taxon>
        <taxon>Pluteineae</taxon>
        <taxon>Pluteaceae</taxon>
        <taxon>Pluteus</taxon>
    </lineage>
</organism>